<dbReference type="AlphaFoldDB" id="A0A2U1NKD4"/>
<dbReference type="STRING" id="35608.A0A2U1NKD4"/>
<name>A0A2U1NKD4_ARTAN</name>
<evidence type="ECO:0000256" key="4">
    <source>
        <dbReference type="ARBA" id="ARBA00022989"/>
    </source>
</evidence>
<keyword evidence="3" id="KW-0732">Signal</keyword>
<dbReference type="PANTHER" id="PTHR47974">
    <property type="entry name" value="OS07G0415500 PROTEIN"/>
    <property type="match status" value="1"/>
</dbReference>
<dbReference type="GO" id="GO:0004672">
    <property type="term" value="F:protein kinase activity"/>
    <property type="evidence" value="ECO:0007669"/>
    <property type="project" value="InterPro"/>
</dbReference>
<keyword evidence="5 7" id="KW-0472">Membrane</keyword>
<organism evidence="9 10">
    <name type="scientific">Artemisia annua</name>
    <name type="common">Sweet wormwood</name>
    <dbReference type="NCBI Taxonomy" id="35608"/>
    <lineage>
        <taxon>Eukaryota</taxon>
        <taxon>Viridiplantae</taxon>
        <taxon>Streptophyta</taxon>
        <taxon>Embryophyta</taxon>
        <taxon>Tracheophyta</taxon>
        <taxon>Spermatophyta</taxon>
        <taxon>Magnoliopsida</taxon>
        <taxon>eudicotyledons</taxon>
        <taxon>Gunneridae</taxon>
        <taxon>Pentapetalae</taxon>
        <taxon>asterids</taxon>
        <taxon>campanulids</taxon>
        <taxon>Asterales</taxon>
        <taxon>Asteraceae</taxon>
        <taxon>Asteroideae</taxon>
        <taxon>Anthemideae</taxon>
        <taxon>Artemisiinae</taxon>
        <taxon>Artemisia</taxon>
    </lineage>
</organism>
<keyword evidence="10" id="KW-1185">Reference proteome</keyword>
<proteinExistence type="predicted"/>
<keyword evidence="6" id="KW-0547">Nucleotide-binding</keyword>
<feature type="binding site" evidence="6">
    <location>
        <position position="124"/>
    </location>
    <ligand>
        <name>ATP</name>
        <dbReference type="ChEBI" id="CHEBI:30616"/>
    </ligand>
</feature>
<keyword evidence="2 7" id="KW-0812">Transmembrane</keyword>
<dbReference type="Gene3D" id="1.10.510.10">
    <property type="entry name" value="Transferase(Phosphotransferase) domain 1"/>
    <property type="match status" value="1"/>
</dbReference>
<keyword evidence="6" id="KW-0067">ATP-binding</keyword>
<dbReference type="Proteomes" id="UP000245207">
    <property type="component" value="Unassembled WGS sequence"/>
</dbReference>
<evidence type="ECO:0000256" key="2">
    <source>
        <dbReference type="ARBA" id="ARBA00022692"/>
    </source>
</evidence>
<evidence type="ECO:0000259" key="8">
    <source>
        <dbReference type="PROSITE" id="PS50011"/>
    </source>
</evidence>
<comment type="subcellular location">
    <subcellularLocation>
        <location evidence="1">Membrane</location>
        <topology evidence="1">Single-pass membrane protein</topology>
    </subcellularLocation>
</comment>
<feature type="transmembrane region" description="Helical" evidence="7">
    <location>
        <begin position="16"/>
        <end position="42"/>
    </location>
</feature>
<dbReference type="PROSITE" id="PS00107">
    <property type="entry name" value="PROTEIN_KINASE_ATP"/>
    <property type="match status" value="1"/>
</dbReference>
<evidence type="ECO:0000313" key="9">
    <source>
        <dbReference type="EMBL" id="PWA73972.1"/>
    </source>
</evidence>
<keyword evidence="4 7" id="KW-1133">Transmembrane helix</keyword>
<dbReference type="InterPro" id="IPR017441">
    <property type="entry name" value="Protein_kinase_ATP_BS"/>
</dbReference>
<comment type="caution">
    <text evidence="9">The sequence shown here is derived from an EMBL/GenBank/DDBJ whole genome shotgun (WGS) entry which is preliminary data.</text>
</comment>
<evidence type="ECO:0000256" key="3">
    <source>
        <dbReference type="ARBA" id="ARBA00022729"/>
    </source>
</evidence>
<dbReference type="PROSITE" id="PS50011">
    <property type="entry name" value="PROTEIN_KINASE_DOM"/>
    <property type="match status" value="1"/>
</dbReference>
<dbReference type="GO" id="GO:0005524">
    <property type="term" value="F:ATP binding"/>
    <property type="evidence" value="ECO:0007669"/>
    <property type="project" value="UniProtKB-UniRule"/>
</dbReference>
<dbReference type="InterPro" id="IPR000719">
    <property type="entry name" value="Prot_kinase_dom"/>
</dbReference>
<evidence type="ECO:0000256" key="7">
    <source>
        <dbReference type="SAM" id="Phobius"/>
    </source>
</evidence>
<dbReference type="OrthoDB" id="4062651at2759"/>
<evidence type="ECO:0000256" key="6">
    <source>
        <dbReference type="PROSITE-ProRule" id="PRU10141"/>
    </source>
</evidence>
<dbReference type="SUPFAM" id="SSF56112">
    <property type="entry name" value="Protein kinase-like (PK-like)"/>
    <property type="match status" value="1"/>
</dbReference>
<dbReference type="InterPro" id="IPR011009">
    <property type="entry name" value="Kinase-like_dom_sf"/>
</dbReference>
<keyword evidence="9" id="KW-0808">Transferase</keyword>
<dbReference type="PANTHER" id="PTHR47974:SF9">
    <property type="entry name" value="RECEPTOR-LIKE SERINE_THREONINE-PROTEIN KINASE"/>
    <property type="match status" value="1"/>
</dbReference>
<dbReference type="Pfam" id="PF07714">
    <property type="entry name" value="PK_Tyr_Ser-Thr"/>
    <property type="match status" value="1"/>
</dbReference>
<feature type="domain" description="Protein kinase" evidence="8">
    <location>
        <begin position="96"/>
        <end position="308"/>
    </location>
</feature>
<gene>
    <name evidence="9" type="ORF">CTI12_AA257010</name>
</gene>
<sequence length="308" mass="34381">MSSTGSTPSSTFNTTFIVVPVVVFVVIAIVVGAVQLGAVLFIGKYFSKTLTNVAVGTQPFNDDARFIPLAMVKFLDDMEREKPILFTSHQLTLATANFSIVLGSGAFGTVYKGIFSNGVTAAVKVLNGTSDKRIEEQFMAEVSTMGRTHHFNLVRLYGFCFDSSLRALVYEFMVNGSLDHHLFKVDRRASIGFEKLQEIALGTARGIAYLYEECPQRIRPPKRPSLVILEASYMGLLKPDESVNGYVLRLGQTLWQRRPKGITSFLWNSCKISQHIDYKLSKIARNYSKLIPRVEKQDFTKLGLGMRL</sequence>
<reference evidence="9 10" key="1">
    <citation type="journal article" date="2018" name="Mol. Plant">
        <title>The genome of Artemisia annua provides insight into the evolution of Asteraceae family and artemisinin biosynthesis.</title>
        <authorList>
            <person name="Shen Q."/>
            <person name="Zhang L."/>
            <person name="Liao Z."/>
            <person name="Wang S."/>
            <person name="Yan T."/>
            <person name="Shi P."/>
            <person name="Liu M."/>
            <person name="Fu X."/>
            <person name="Pan Q."/>
            <person name="Wang Y."/>
            <person name="Lv Z."/>
            <person name="Lu X."/>
            <person name="Zhang F."/>
            <person name="Jiang W."/>
            <person name="Ma Y."/>
            <person name="Chen M."/>
            <person name="Hao X."/>
            <person name="Li L."/>
            <person name="Tang Y."/>
            <person name="Lv G."/>
            <person name="Zhou Y."/>
            <person name="Sun X."/>
            <person name="Brodelius P.E."/>
            <person name="Rose J.K.C."/>
            <person name="Tang K."/>
        </authorList>
    </citation>
    <scope>NUCLEOTIDE SEQUENCE [LARGE SCALE GENOMIC DNA]</scope>
    <source>
        <strain evidence="10">cv. Huhao1</strain>
        <tissue evidence="9">Leaf</tissue>
    </source>
</reference>
<evidence type="ECO:0000256" key="1">
    <source>
        <dbReference type="ARBA" id="ARBA00004167"/>
    </source>
</evidence>
<evidence type="ECO:0000256" key="5">
    <source>
        <dbReference type="ARBA" id="ARBA00023136"/>
    </source>
</evidence>
<dbReference type="GO" id="GO:0016020">
    <property type="term" value="C:membrane"/>
    <property type="evidence" value="ECO:0007669"/>
    <property type="project" value="UniProtKB-SubCell"/>
</dbReference>
<accession>A0A2U1NKD4</accession>
<dbReference type="EMBL" id="PKPP01002644">
    <property type="protein sequence ID" value="PWA73972.1"/>
    <property type="molecule type" value="Genomic_DNA"/>
</dbReference>
<protein>
    <submittedName>
        <fullName evidence="9">Serine-threonine/tyrosine-protein kinase catalytic domain-containing protein</fullName>
    </submittedName>
</protein>
<dbReference type="InterPro" id="IPR001245">
    <property type="entry name" value="Ser-Thr/Tyr_kinase_cat_dom"/>
</dbReference>
<evidence type="ECO:0000313" key="10">
    <source>
        <dbReference type="Proteomes" id="UP000245207"/>
    </source>
</evidence>
<keyword evidence="9" id="KW-0418">Kinase</keyword>